<dbReference type="SUPFAM" id="SSF52374">
    <property type="entry name" value="Nucleotidylyl transferase"/>
    <property type="match status" value="1"/>
</dbReference>
<evidence type="ECO:0000256" key="7">
    <source>
        <dbReference type="ARBA" id="ARBA00022840"/>
    </source>
</evidence>
<name>A0A7G9WDM3_9FIRM</name>
<dbReference type="GO" id="GO:0004515">
    <property type="term" value="F:nicotinate-nucleotide adenylyltransferase activity"/>
    <property type="evidence" value="ECO:0007669"/>
    <property type="project" value="UniProtKB-UniRule"/>
</dbReference>
<keyword evidence="4 10" id="KW-0808">Transferase</keyword>
<keyword evidence="8 10" id="KW-0520">NAD</keyword>
<dbReference type="KEGG" id="caml:H6X83_07295"/>
<dbReference type="EC" id="2.7.7.18" evidence="10"/>
<dbReference type="NCBIfam" id="TIGR00482">
    <property type="entry name" value="nicotinate (nicotinamide) nucleotide adenylyltransferase"/>
    <property type="match status" value="1"/>
</dbReference>
<dbReference type="PANTHER" id="PTHR39321:SF3">
    <property type="entry name" value="PHOSPHOPANTETHEINE ADENYLYLTRANSFERASE"/>
    <property type="match status" value="1"/>
</dbReference>
<organism evidence="12 13">
    <name type="scientific">Caproicibacterium amylolyticum</name>
    <dbReference type="NCBI Taxonomy" id="2766537"/>
    <lineage>
        <taxon>Bacteria</taxon>
        <taxon>Bacillati</taxon>
        <taxon>Bacillota</taxon>
        <taxon>Clostridia</taxon>
        <taxon>Eubacteriales</taxon>
        <taxon>Oscillospiraceae</taxon>
        <taxon>Caproicibacterium</taxon>
    </lineage>
</organism>
<dbReference type="Pfam" id="PF01467">
    <property type="entry name" value="CTP_transf_like"/>
    <property type="match status" value="1"/>
</dbReference>
<sequence length="201" mass="22300">MDKLLVYGGTFNPIHNGHVHLAACFEKITGAQKVLLVPTRVPPHKEVNGLVSAEHRLAMCRLAAKGRGWQVSDMEIRRASPSYTADTLEQLSAEFPDTKLYFVTGEDMFLTLLSWHDPARILKYATICAAPRSTSGLDRLLAYAEKIRQEGGKALVRDVQYLPVSSTQVRSAVQTHRDVQSLVPPAVAAYIAQNSLYREPK</sequence>
<evidence type="ECO:0000313" key="13">
    <source>
        <dbReference type="Proteomes" id="UP000516046"/>
    </source>
</evidence>
<dbReference type="NCBIfam" id="TIGR00125">
    <property type="entry name" value="cyt_tran_rel"/>
    <property type="match status" value="1"/>
</dbReference>
<dbReference type="UniPathway" id="UPA00253">
    <property type="reaction ID" value="UER00332"/>
</dbReference>
<proteinExistence type="inferred from homology"/>
<evidence type="ECO:0000256" key="1">
    <source>
        <dbReference type="ARBA" id="ARBA00002324"/>
    </source>
</evidence>
<comment type="pathway">
    <text evidence="2 10">Cofactor biosynthesis; NAD(+) biosynthesis; deamido-NAD(+) from nicotinate D-ribonucleotide: step 1/1.</text>
</comment>
<keyword evidence="6 10" id="KW-0547">Nucleotide-binding</keyword>
<protein>
    <recommendedName>
        <fullName evidence="10">Probable nicotinate-nucleotide adenylyltransferase</fullName>
        <ecNumber evidence="10">2.7.7.18</ecNumber>
    </recommendedName>
    <alternativeName>
        <fullName evidence="10">Deamido-NAD(+) diphosphorylase</fullName>
    </alternativeName>
    <alternativeName>
        <fullName evidence="10">Deamido-NAD(+) pyrophosphorylase</fullName>
    </alternativeName>
    <alternativeName>
        <fullName evidence="10">Nicotinate mononucleotide adenylyltransferase</fullName>
        <shortName evidence="10">NaMN adenylyltransferase</shortName>
    </alternativeName>
</protein>
<keyword evidence="7 10" id="KW-0067">ATP-binding</keyword>
<dbReference type="CDD" id="cd02165">
    <property type="entry name" value="NMNAT"/>
    <property type="match status" value="1"/>
</dbReference>
<evidence type="ECO:0000256" key="5">
    <source>
        <dbReference type="ARBA" id="ARBA00022695"/>
    </source>
</evidence>
<dbReference type="HAMAP" id="MF_00244">
    <property type="entry name" value="NaMN_adenylyltr"/>
    <property type="match status" value="1"/>
</dbReference>
<dbReference type="GO" id="GO:0009435">
    <property type="term" value="P:NAD+ biosynthetic process"/>
    <property type="evidence" value="ECO:0007669"/>
    <property type="project" value="UniProtKB-UniRule"/>
</dbReference>
<gene>
    <name evidence="10 12" type="primary">nadD</name>
    <name evidence="12" type="ORF">H6X83_07295</name>
</gene>
<evidence type="ECO:0000256" key="4">
    <source>
        <dbReference type="ARBA" id="ARBA00022679"/>
    </source>
</evidence>
<feature type="domain" description="Cytidyltransferase-like" evidence="11">
    <location>
        <begin position="6"/>
        <end position="171"/>
    </location>
</feature>
<evidence type="ECO:0000256" key="6">
    <source>
        <dbReference type="ARBA" id="ARBA00022741"/>
    </source>
</evidence>
<evidence type="ECO:0000313" key="12">
    <source>
        <dbReference type="EMBL" id="QNO16785.1"/>
    </source>
</evidence>
<dbReference type="EMBL" id="CP060696">
    <property type="protein sequence ID" value="QNO16785.1"/>
    <property type="molecule type" value="Genomic_DNA"/>
</dbReference>
<evidence type="ECO:0000259" key="11">
    <source>
        <dbReference type="Pfam" id="PF01467"/>
    </source>
</evidence>
<comment type="catalytic activity">
    <reaction evidence="9 10">
        <text>nicotinate beta-D-ribonucleotide + ATP + H(+) = deamido-NAD(+) + diphosphate</text>
        <dbReference type="Rhea" id="RHEA:22860"/>
        <dbReference type="ChEBI" id="CHEBI:15378"/>
        <dbReference type="ChEBI" id="CHEBI:30616"/>
        <dbReference type="ChEBI" id="CHEBI:33019"/>
        <dbReference type="ChEBI" id="CHEBI:57502"/>
        <dbReference type="ChEBI" id="CHEBI:58437"/>
        <dbReference type="EC" id="2.7.7.18"/>
    </reaction>
</comment>
<keyword evidence="13" id="KW-1185">Reference proteome</keyword>
<comment type="similarity">
    <text evidence="10">Belongs to the NadD family.</text>
</comment>
<dbReference type="PANTHER" id="PTHR39321">
    <property type="entry name" value="NICOTINATE-NUCLEOTIDE ADENYLYLTRANSFERASE-RELATED"/>
    <property type="match status" value="1"/>
</dbReference>
<dbReference type="Gene3D" id="3.40.50.620">
    <property type="entry name" value="HUPs"/>
    <property type="match status" value="1"/>
</dbReference>
<dbReference type="InterPro" id="IPR005248">
    <property type="entry name" value="NadD/NMNAT"/>
</dbReference>
<evidence type="ECO:0000256" key="9">
    <source>
        <dbReference type="ARBA" id="ARBA00048721"/>
    </source>
</evidence>
<dbReference type="NCBIfam" id="NF000840">
    <property type="entry name" value="PRK00071.1-3"/>
    <property type="match status" value="1"/>
</dbReference>
<keyword evidence="3 10" id="KW-0662">Pyridine nucleotide biosynthesis</keyword>
<dbReference type="RefSeq" id="WP_212505852.1">
    <property type="nucleotide sequence ID" value="NZ_CP060696.1"/>
</dbReference>
<evidence type="ECO:0000256" key="3">
    <source>
        <dbReference type="ARBA" id="ARBA00022642"/>
    </source>
</evidence>
<reference evidence="12 13" key="1">
    <citation type="submission" date="2020-08" db="EMBL/GenBank/DDBJ databases">
        <authorList>
            <person name="Ren C."/>
            <person name="Gu Y."/>
            <person name="Xu Y."/>
        </authorList>
    </citation>
    <scope>NUCLEOTIDE SEQUENCE [LARGE SCALE GENOMIC DNA]</scope>
    <source>
        <strain evidence="12 13">LBM18003</strain>
    </source>
</reference>
<evidence type="ECO:0000256" key="10">
    <source>
        <dbReference type="HAMAP-Rule" id="MF_00244"/>
    </source>
</evidence>
<dbReference type="GO" id="GO:0005524">
    <property type="term" value="F:ATP binding"/>
    <property type="evidence" value="ECO:0007669"/>
    <property type="project" value="UniProtKB-KW"/>
</dbReference>
<comment type="function">
    <text evidence="1 10">Catalyzes the reversible adenylation of nicotinate mononucleotide (NaMN) to nicotinic acid adenine dinucleotide (NaAD).</text>
</comment>
<dbReference type="InterPro" id="IPR004821">
    <property type="entry name" value="Cyt_trans-like"/>
</dbReference>
<dbReference type="InterPro" id="IPR014729">
    <property type="entry name" value="Rossmann-like_a/b/a_fold"/>
</dbReference>
<evidence type="ECO:0000256" key="8">
    <source>
        <dbReference type="ARBA" id="ARBA00023027"/>
    </source>
</evidence>
<dbReference type="AlphaFoldDB" id="A0A7G9WDM3"/>
<evidence type="ECO:0000256" key="2">
    <source>
        <dbReference type="ARBA" id="ARBA00005019"/>
    </source>
</evidence>
<dbReference type="Proteomes" id="UP000516046">
    <property type="component" value="Chromosome"/>
</dbReference>
<keyword evidence="5 10" id="KW-0548">Nucleotidyltransferase</keyword>
<accession>A0A7G9WDM3</accession>